<accession>A0A6A6V3L4</accession>
<dbReference type="Proteomes" id="UP000799440">
    <property type="component" value="Unassembled WGS sequence"/>
</dbReference>
<feature type="transmembrane region" description="Helical" evidence="1">
    <location>
        <begin position="69"/>
        <end position="91"/>
    </location>
</feature>
<dbReference type="AlphaFoldDB" id="A0A6A6V3L4"/>
<dbReference type="OrthoDB" id="4502894at2759"/>
<reference evidence="2" key="1">
    <citation type="journal article" date="2020" name="Stud. Mycol.">
        <title>101 Dothideomycetes genomes: a test case for predicting lifestyles and emergence of pathogens.</title>
        <authorList>
            <person name="Haridas S."/>
            <person name="Albert R."/>
            <person name="Binder M."/>
            <person name="Bloem J."/>
            <person name="Labutti K."/>
            <person name="Salamov A."/>
            <person name="Andreopoulos B."/>
            <person name="Baker S."/>
            <person name="Barry K."/>
            <person name="Bills G."/>
            <person name="Bluhm B."/>
            <person name="Cannon C."/>
            <person name="Castanera R."/>
            <person name="Culley D."/>
            <person name="Daum C."/>
            <person name="Ezra D."/>
            <person name="Gonzalez J."/>
            <person name="Henrissat B."/>
            <person name="Kuo A."/>
            <person name="Liang C."/>
            <person name="Lipzen A."/>
            <person name="Lutzoni F."/>
            <person name="Magnuson J."/>
            <person name="Mondo S."/>
            <person name="Nolan M."/>
            <person name="Ohm R."/>
            <person name="Pangilinan J."/>
            <person name="Park H.-J."/>
            <person name="Ramirez L."/>
            <person name="Alfaro M."/>
            <person name="Sun H."/>
            <person name="Tritt A."/>
            <person name="Yoshinaga Y."/>
            <person name="Zwiers L.-H."/>
            <person name="Turgeon B."/>
            <person name="Goodwin S."/>
            <person name="Spatafora J."/>
            <person name="Crous P."/>
            <person name="Grigoriev I."/>
        </authorList>
    </citation>
    <scope>NUCLEOTIDE SEQUENCE</scope>
    <source>
        <strain evidence="2">CBS 119925</strain>
    </source>
</reference>
<sequence length="156" mass="17515">STAFEFLSIVLYHTTYSLMLPLRLLYSVCIFIWSIIQFVLLPITYALQGIYIIASIPFRLQLLERLETLYIYLGIAALIGCGTGALLFLVFNSLSSALMIGSVAEAQITQKESIVTRYRSRERRAKQPILTSALHTQPAPKGMFSTAFAEDDHSIF</sequence>
<keyword evidence="1" id="KW-0472">Membrane</keyword>
<keyword evidence="1" id="KW-1133">Transmembrane helix</keyword>
<gene>
    <name evidence="2" type="ORF">M011DRAFT_384810</name>
</gene>
<organism evidence="2 3">
    <name type="scientific">Sporormia fimetaria CBS 119925</name>
    <dbReference type="NCBI Taxonomy" id="1340428"/>
    <lineage>
        <taxon>Eukaryota</taxon>
        <taxon>Fungi</taxon>
        <taxon>Dikarya</taxon>
        <taxon>Ascomycota</taxon>
        <taxon>Pezizomycotina</taxon>
        <taxon>Dothideomycetes</taxon>
        <taxon>Pleosporomycetidae</taxon>
        <taxon>Pleosporales</taxon>
        <taxon>Sporormiaceae</taxon>
        <taxon>Sporormia</taxon>
    </lineage>
</organism>
<keyword evidence="3" id="KW-1185">Reference proteome</keyword>
<evidence type="ECO:0000313" key="3">
    <source>
        <dbReference type="Proteomes" id="UP000799440"/>
    </source>
</evidence>
<protein>
    <submittedName>
        <fullName evidence="2">Uncharacterized protein</fullName>
    </submittedName>
</protein>
<name>A0A6A6V3L4_9PLEO</name>
<evidence type="ECO:0000313" key="2">
    <source>
        <dbReference type="EMBL" id="KAF2744439.1"/>
    </source>
</evidence>
<feature type="transmembrane region" description="Helical" evidence="1">
    <location>
        <begin position="24"/>
        <end position="48"/>
    </location>
</feature>
<feature type="non-terminal residue" evidence="2">
    <location>
        <position position="1"/>
    </location>
</feature>
<keyword evidence="1" id="KW-0812">Transmembrane</keyword>
<evidence type="ECO:0000256" key="1">
    <source>
        <dbReference type="SAM" id="Phobius"/>
    </source>
</evidence>
<proteinExistence type="predicted"/>
<dbReference type="EMBL" id="MU006589">
    <property type="protein sequence ID" value="KAF2744439.1"/>
    <property type="molecule type" value="Genomic_DNA"/>
</dbReference>
<feature type="non-terminal residue" evidence="2">
    <location>
        <position position="156"/>
    </location>
</feature>